<comment type="caution">
    <text evidence="3">The sequence shown here is derived from an EMBL/GenBank/DDBJ whole genome shotgun (WGS) entry which is preliminary data.</text>
</comment>
<dbReference type="RefSeq" id="WP_118064669.1">
    <property type="nucleotide sequence ID" value="NZ_CP156891.1"/>
</dbReference>
<organism evidence="3 4">
    <name type="scientific">Segatella copri</name>
    <dbReference type="NCBI Taxonomy" id="165179"/>
    <lineage>
        <taxon>Bacteria</taxon>
        <taxon>Pseudomonadati</taxon>
        <taxon>Bacteroidota</taxon>
        <taxon>Bacteroidia</taxon>
        <taxon>Bacteroidales</taxon>
        <taxon>Prevotellaceae</taxon>
        <taxon>Segatella</taxon>
    </lineage>
</organism>
<dbReference type="EMBL" id="VZAZ01000049">
    <property type="protein sequence ID" value="MQO56271.1"/>
    <property type="molecule type" value="Genomic_DNA"/>
</dbReference>
<dbReference type="AlphaFoldDB" id="A0A3R5Y7E5"/>
<evidence type="ECO:0000313" key="3">
    <source>
        <dbReference type="EMBL" id="RGW43043.1"/>
    </source>
</evidence>
<evidence type="ECO:0000313" key="4">
    <source>
        <dbReference type="Proteomes" id="UP000283785"/>
    </source>
</evidence>
<feature type="transmembrane region" description="Helical" evidence="1">
    <location>
        <begin position="15"/>
        <end position="40"/>
    </location>
</feature>
<proteinExistence type="predicted"/>
<sequence>MKEAFRLIYGKEWKWFLSLALAMKLRLIWFLVSFVMLCALSFDRSDVLCVFAVVVNFLASAIALRGVPGDGIEE</sequence>
<evidence type="ECO:0000313" key="5">
    <source>
        <dbReference type="Proteomes" id="UP000358159"/>
    </source>
</evidence>
<keyword evidence="1" id="KW-0812">Transmembrane</keyword>
<dbReference type="Proteomes" id="UP000283785">
    <property type="component" value="Unassembled WGS sequence"/>
</dbReference>
<accession>A0A3R5Y7E5</accession>
<dbReference type="Proteomes" id="UP000358159">
    <property type="component" value="Unassembled WGS sequence"/>
</dbReference>
<dbReference type="EMBL" id="QSAG01000010">
    <property type="protein sequence ID" value="RGW43043.1"/>
    <property type="molecule type" value="Genomic_DNA"/>
</dbReference>
<gene>
    <name evidence="3" type="ORF">DWV76_07355</name>
    <name evidence="2" type="ORF">F7D42_11265</name>
</gene>
<name>A0A3R5Y7E5_9BACT</name>
<reference evidence="3 4" key="1">
    <citation type="submission" date="2018-08" db="EMBL/GenBank/DDBJ databases">
        <title>A genome reference for cultivated species of the human gut microbiota.</title>
        <authorList>
            <person name="Zou Y."/>
            <person name="Xue W."/>
            <person name="Luo G."/>
        </authorList>
    </citation>
    <scope>NUCLEOTIDE SEQUENCE [LARGE SCALE GENOMIC DNA]</scope>
    <source>
        <strain evidence="3 4">AF12-50</strain>
    </source>
</reference>
<keyword evidence="1" id="KW-0472">Membrane</keyword>
<evidence type="ECO:0000313" key="2">
    <source>
        <dbReference type="EMBL" id="MQO56271.1"/>
    </source>
</evidence>
<keyword evidence="1" id="KW-1133">Transmembrane helix</keyword>
<feature type="transmembrane region" description="Helical" evidence="1">
    <location>
        <begin position="47"/>
        <end position="67"/>
    </location>
</feature>
<reference evidence="2 5" key="2">
    <citation type="submission" date="2019-09" db="EMBL/GenBank/DDBJ databases">
        <title>Distinct polysaccharide growth profiles of human intestinal Prevotella copri isolates.</title>
        <authorList>
            <person name="Fehlner-Peach H."/>
            <person name="Magnabosco C."/>
            <person name="Raghavan V."/>
            <person name="Scher J.U."/>
            <person name="Tett A."/>
            <person name="Cox L.M."/>
            <person name="Gottsegen C."/>
            <person name="Watters A."/>
            <person name="Wiltshire- Gordon J.D."/>
            <person name="Segata N."/>
            <person name="Bonneau R."/>
            <person name="Littman D.R."/>
        </authorList>
    </citation>
    <scope>NUCLEOTIDE SEQUENCE [LARGE SCALE GENOMIC DNA]</scope>
    <source>
        <strain evidence="2 5">BVe41219</strain>
    </source>
</reference>
<evidence type="ECO:0000256" key="1">
    <source>
        <dbReference type="SAM" id="Phobius"/>
    </source>
</evidence>
<protein>
    <submittedName>
        <fullName evidence="3">Uncharacterized protein</fullName>
    </submittedName>
</protein>